<name>A0A839IWC4_9GAMM</name>
<sequence>MDSGKILCSLTPHEDIEHGYKRDPIPYYIALPESGPNDNTGLIFTISGYGASPEHEYESKLRPYLADKYNCIVIGVDYHSCSLKCPSPDTLRFPDDFFEKLERIYKIKLGDIPPGIDLKVKDVFPVICNALIDGGKFFFDPEMYLFINQRNIYHSFGFLPALDHLQVLAEVLNKYSVNKKRLYILGSSYGGYIGLLIGKLAPKTFRLIIDNSGFVETRAPDVYGVNGKIGSWKDFGDCMIQLTEDSPWKMNPEEDGYLDEHHKQIRSLLVQDHIYPTKTQYYCCHSVKDGLVPVDDKKEFGRIRPESDIRIDIIDEPEVDGKVFKTSEHGMQASLRKVFDIAYSHFSERKEYDAKTDFDLKSEYTFSCSNGYAYVVRFDSDNICVKLLK</sequence>
<dbReference type="Proteomes" id="UP000565262">
    <property type="component" value="Unassembled WGS sequence"/>
</dbReference>
<protein>
    <submittedName>
        <fullName evidence="1">DUF2920 family protein</fullName>
    </submittedName>
</protein>
<dbReference type="SUPFAM" id="SSF53474">
    <property type="entry name" value="alpha/beta-Hydrolases"/>
    <property type="match status" value="1"/>
</dbReference>
<dbReference type="Gene3D" id="3.40.50.1820">
    <property type="entry name" value="alpha/beta hydrolase"/>
    <property type="match status" value="1"/>
</dbReference>
<evidence type="ECO:0000313" key="1">
    <source>
        <dbReference type="EMBL" id="MBB1489258.1"/>
    </source>
</evidence>
<proteinExistence type="predicted"/>
<dbReference type="Pfam" id="PF11144">
    <property type="entry name" value="DUF2920"/>
    <property type="match status" value="1"/>
</dbReference>
<evidence type="ECO:0000313" key="2">
    <source>
        <dbReference type="Proteomes" id="UP000565262"/>
    </source>
</evidence>
<organism evidence="1 2">
    <name type="scientific">Oceanospirillum sediminis</name>
    <dbReference type="NCBI Taxonomy" id="2760088"/>
    <lineage>
        <taxon>Bacteria</taxon>
        <taxon>Pseudomonadati</taxon>
        <taxon>Pseudomonadota</taxon>
        <taxon>Gammaproteobacteria</taxon>
        <taxon>Oceanospirillales</taxon>
        <taxon>Oceanospirillaceae</taxon>
        <taxon>Oceanospirillum</taxon>
    </lineage>
</organism>
<dbReference type="InterPro" id="IPR022605">
    <property type="entry name" value="DUF2920"/>
</dbReference>
<accession>A0A839IWC4</accession>
<dbReference type="InterPro" id="IPR029058">
    <property type="entry name" value="AB_hydrolase_fold"/>
</dbReference>
<dbReference type="RefSeq" id="WP_182811167.1">
    <property type="nucleotide sequence ID" value="NZ_JACJFM010000048.1"/>
</dbReference>
<comment type="caution">
    <text evidence="1">The sequence shown here is derived from an EMBL/GenBank/DDBJ whole genome shotgun (WGS) entry which is preliminary data.</text>
</comment>
<reference evidence="1 2" key="1">
    <citation type="submission" date="2020-08" db="EMBL/GenBank/DDBJ databases">
        <title>Oceanospirillum sp. nov. isolated from marine sediment.</title>
        <authorList>
            <person name="Ji X."/>
        </authorList>
    </citation>
    <scope>NUCLEOTIDE SEQUENCE [LARGE SCALE GENOMIC DNA]</scope>
    <source>
        <strain evidence="1 2">D5</strain>
    </source>
</reference>
<dbReference type="AlphaFoldDB" id="A0A839IWC4"/>
<keyword evidence="2" id="KW-1185">Reference proteome</keyword>
<dbReference type="EMBL" id="JACJFM010000048">
    <property type="protein sequence ID" value="MBB1489258.1"/>
    <property type="molecule type" value="Genomic_DNA"/>
</dbReference>
<gene>
    <name evidence="1" type="ORF">H4O21_21840</name>
</gene>